<name>A0AAV9X3V5_9PEZI</name>
<dbReference type="AlphaFoldDB" id="A0AAV9X3V5"/>
<accession>A0AAV9X3V5</accession>
<gene>
    <name evidence="1" type="ORF">TWF694_002664</name>
</gene>
<reference evidence="1 2" key="1">
    <citation type="submission" date="2019-10" db="EMBL/GenBank/DDBJ databases">
        <authorList>
            <person name="Palmer J.M."/>
        </authorList>
    </citation>
    <scope>NUCLEOTIDE SEQUENCE [LARGE SCALE GENOMIC DNA]</scope>
    <source>
        <strain evidence="1 2">TWF694</strain>
    </source>
</reference>
<evidence type="ECO:0000313" key="1">
    <source>
        <dbReference type="EMBL" id="KAK6533733.1"/>
    </source>
</evidence>
<evidence type="ECO:0000313" key="2">
    <source>
        <dbReference type="Proteomes" id="UP001365542"/>
    </source>
</evidence>
<dbReference type="Proteomes" id="UP001365542">
    <property type="component" value="Unassembled WGS sequence"/>
</dbReference>
<dbReference type="EMBL" id="JAVHJO010000011">
    <property type="protein sequence ID" value="KAK6533733.1"/>
    <property type="molecule type" value="Genomic_DNA"/>
</dbReference>
<comment type="caution">
    <text evidence="1">The sequence shown here is derived from an EMBL/GenBank/DDBJ whole genome shotgun (WGS) entry which is preliminary data.</text>
</comment>
<protein>
    <submittedName>
        <fullName evidence="1">Uncharacterized protein</fullName>
    </submittedName>
</protein>
<keyword evidence="2" id="KW-1185">Reference proteome</keyword>
<organism evidence="1 2">
    <name type="scientific">Orbilia ellipsospora</name>
    <dbReference type="NCBI Taxonomy" id="2528407"/>
    <lineage>
        <taxon>Eukaryota</taxon>
        <taxon>Fungi</taxon>
        <taxon>Dikarya</taxon>
        <taxon>Ascomycota</taxon>
        <taxon>Pezizomycotina</taxon>
        <taxon>Orbiliomycetes</taxon>
        <taxon>Orbiliales</taxon>
        <taxon>Orbiliaceae</taxon>
        <taxon>Orbilia</taxon>
    </lineage>
</organism>
<proteinExistence type="predicted"/>
<sequence>MNAAGPSNHSAQYPRYEYGKLEGWIKGLGWCFRVIVCNECPYDLVRFTGPESLGAVIKANSGASGQFIWIPEQNWPAGTFSYYLSKAPRECEIQFSWDQTEPEKSSFMIIGELPGGVTVVKEIRGDCVHFFVTTAEKIEKRRQKLLESGRDLVHHYQYLPAAGDQSNNIYSGQYQ</sequence>